<dbReference type="AlphaFoldDB" id="A0A0K1JDE2"/>
<evidence type="ECO:0000256" key="6">
    <source>
        <dbReference type="SAM" id="MobiDB-lite"/>
    </source>
</evidence>
<accession>A0A0K1JDE2</accession>
<feature type="compositionally biased region" description="Basic and acidic residues" evidence="6">
    <location>
        <begin position="247"/>
        <end position="259"/>
    </location>
</feature>
<evidence type="ECO:0000313" key="8">
    <source>
        <dbReference type="EMBL" id="AKU14625.1"/>
    </source>
</evidence>
<feature type="domain" description="HTH araC/xylS-type" evidence="7">
    <location>
        <begin position="152"/>
        <end position="250"/>
    </location>
</feature>
<evidence type="ECO:0000256" key="3">
    <source>
        <dbReference type="ARBA" id="ARBA00023125"/>
    </source>
</evidence>
<dbReference type="OrthoDB" id="9801123at2"/>
<gene>
    <name evidence="8" type="ORF">VV02_00010</name>
    <name evidence="9" type="ORF">VV02_25840</name>
</gene>
<dbReference type="KEGG" id="lmoi:VV02_00010"/>
<keyword evidence="10" id="KW-1185">Reference proteome</keyword>
<name>A0A0K1JDE2_9MICO</name>
<dbReference type="InterPro" id="IPR050204">
    <property type="entry name" value="AraC_XylS_family_regulators"/>
</dbReference>
<evidence type="ECO:0000256" key="1">
    <source>
        <dbReference type="ARBA" id="ARBA00022490"/>
    </source>
</evidence>
<feature type="region of interest" description="Disordered" evidence="6">
    <location>
        <begin position="237"/>
        <end position="259"/>
    </location>
</feature>
<dbReference type="PROSITE" id="PS01124">
    <property type="entry name" value="HTH_ARAC_FAMILY_2"/>
    <property type="match status" value="1"/>
</dbReference>
<evidence type="ECO:0000256" key="5">
    <source>
        <dbReference type="ARBA" id="ARBA00023163"/>
    </source>
</evidence>
<organism evidence="8 10">
    <name type="scientific">Luteipulveratus mongoliensis</name>
    <dbReference type="NCBI Taxonomy" id="571913"/>
    <lineage>
        <taxon>Bacteria</taxon>
        <taxon>Bacillati</taxon>
        <taxon>Actinomycetota</taxon>
        <taxon>Actinomycetes</taxon>
        <taxon>Micrococcales</taxon>
        <taxon>Dermacoccaceae</taxon>
        <taxon>Luteipulveratus</taxon>
    </lineage>
</organism>
<keyword evidence="4" id="KW-0010">Activator</keyword>
<keyword evidence="1" id="KW-0963">Cytoplasm</keyword>
<keyword evidence="2" id="KW-0805">Transcription regulation</keyword>
<dbReference type="GO" id="GO:0043565">
    <property type="term" value="F:sequence-specific DNA binding"/>
    <property type="evidence" value="ECO:0007669"/>
    <property type="project" value="InterPro"/>
</dbReference>
<keyword evidence="5" id="KW-0804">Transcription</keyword>
<dbReference type="SUPFAM" id="SSF46689">
    <property type="entry name" value="Homeodomain-like"/>
    <property type="match status" value="2"/>
</dbReference>
<dbReference type="GO" id="GO:0003700">
    <property type="term" value="F:DNA-binding transcription factor activity"/>
    <property type="evidence" value="ECO:0007669"/>
    <property type="project" value="InterPro"/>
</dbReference>
<evidence type="ECO:0000313" key="9">
    <source>
        <dbReference type="EMBL" id="AKU18482.1"/>
    </source>
</evidence>
<dbReference type="SMART" id="SM00342">
    <property type="entry name" value="HTH_ARAC"/>
    <property type="match status" value="1"/>
</dbReference>
<proteinExistence type="predicted"/>
<dbReference type="InterPro" id="IPR018062">
    <property type="entry name" value="HTH_AraC-typ_CS"/>
</dbReference>
<dbReference type="InterPro" id="IPR009057">
    <property type="entry name" value="Homeodomain-like_sf"/>
</dbReference>
<dbReference type="PANTHER" id="PTHR46796">
    <property type="entry name" value="HTH-TYPE TRANSCRIPTIONAL ACTIVATOR RHAS-RELATED"/>
    <property type="match status" value="1"/>
</dbReference>
<evidence type="ECO:0000256" key="2">
    <source>
        <dbReference type="ARBA" id="ARBA00023015"/>
    </source>
</evidence>
<sequence>MTHLSLHGSPSYWRCEPEWSWRSKPLEDHLLWCVLDGVGRLEVAGHDVALRPGVCFLLEPGDAPVAEHDPHRRLLVFGIHFETPDDVRLPHRWCATRDFDLLTGLARLAHDGHRRGDVRGLRQAVLGLEQILLMLHDDATRPTPSHVDTALADVVRDIRGDPGRRWTVPELATRTGLSRSQLTRRFTTYTGLPPARFVAQARVARARELIVETDLTVSQVATVLGYSDLGHFSRQYQRHTGRAPGADGRRSRVVDRADD</sequence>
<dbReference type="InterPro" id="IPR037923">
    <property type="entry name" value="HTH-like"/>
</dbReference>
<dbReference type="PANTHER" id="PTHR46796:SF13">
    <property type="entry name" value="HTH-TYPE TRANSCRIPTIONAL ACTIVATOR RHAS"/>
    <property type="match status" value="1"/>
</dbReference>
<dbReference type="PROSITE" id="PS00041">
    <property type="entry name" value="HTH_ARAC_FAMILY_1"/>
    <property type="match status" value="1"/>
</dbReference>
<evidence type="ECO:0000256" key="4">
    <source>
        <dbReference type="ARBA" id="ARBA00023159"/>
    </source>
</evidence>
<keyword evidence="3" id="KW-0238">DNA-binding</keyword>
<evidence type="ECO:0000259" key="7">
    <source>
        <dbReference type="PROSITE" id="PS01124"/>
    </source>
</evidence>
<reference evidence="8 10" key="1">
    <citation type="submission" date="2015-03" db="EMBL/GenBank/DDBJ databases">
        <title>Luteipulveratus halotolerans sp. nov., a novel actinobacterium (Dermacoccaceae) from Sarawak, Malaysia.</title>
        <authorList>
            <person name="Juboi H."/>
            <person name="Basik A."/>
            <person name="Shamsul S.S."/>
            <person name="Arnold P."/>
            <person name="Schmitt E.K."/>
            <person name="Sanglier J.-J."/>
            <person name="Yeo T."/>
        </authorList>
    </citation>
    <scope>NUCLEOTIDE SEQUENCE [LARGE SCALE GENOMIC DNA]</scope>
    <source>
        <strain evidence="8 10">MN07-A0370</strain>
    </source>
</reference>
<dbReference type="EMBL" id="CP011112">
    <property type="protein sequence ID" value="AKU18482.1"/>
    <property type="molecule type" value="Genomic_DNA"/>
</dbReference>
<protein>
    <recommendedName>
        <fullName evidence="7">HTH araC/xylS-type domain-containing protein</fullName>
    </recommendedName>
</protein>
<dbReference type="Gene3D" id="1.10.10.60">
    <property type="entry name" value="Homeodomain-like"/>
    <property type="match status" value="1"/>
</dbReference>
<dbReference type="EMBL" id="CP011112">
    <property type="protein sequence ID" value="AKU14625.1"/>
    <property type="molecule type" value="Genomic_DNA"/>
</dbReference>
<evidence type="ECO:0000313" key="10">
    <source>
        <dbReference type="Proteomes" id="UP000066480"/>
    </source>
</evidence>
<dbReference type="Pfam" id="PF12833">
    <property type="entry name" value="HTH_18"/>
    <property type="match status" value="1"/>
</dbReference>
<dbReference type="KEGG" id="lmoi:VV02_25840"/>
<dbReference type="SUPFAM" id="SSF51215">
    <property type="entry name" value="Regulatory protein AraC"/>
    <property type="match status" value="1"/>
</dbReference>
<dbReference type="InterPro" id="IPR018060">
    <property type="entry name" value="HTH_AraC"/>
</dbReference>
<dbReference type="STRING" id="571913.VV02_00010"/>
<dbReference type="Proteomes" id="UP000066480">
    <property type="component" value="Chromosome"/>
</dbReference>